<evidence type="ECO:0000256" key="6">
    <source>
        <dbReference type="ARBA" id="ARBA00023065"/>
    </source>
</evidence>
<proteinExistence type="inferred from homology"/>
<keyword evidence="12 14" id="KW-0407">Ion channel</keyword>
<keyword evidence="4 14" id="KW-1133">Transmembrane helix</keyword>
<keyword evidence="1 14" id="KW-0813">Transport</keyword>
<dbReference type="PANTHER" id="PTHR18945">
    <property type="entry name" value="NEUROTRANSMITTER GATED ION CHANNEL"/>
    <property type="match status" value="1"/>
</dbReference>
<evidence type="ECO:0000256" key="12">
    <source>
        <dbReference type="ARBA" id="ARBA00023303"/>
    </source>
</evidence>
<dbReference type="InterPro" id="IPR006202">
    <property type="entry name" value="Neur_chan_lig-bd"/>
</dbReference>
<dbReference type="PROSITE" id="PS00236">
    <property type="entry name" value="NEUROTR_ION_CHANNEL"/>
    <property type="match status" value="1"/>
</dbReference>
<evidence type="ECO:0000256" key="2">
    <source>
        <dbReference type="ARBA" id="ARBA00022475"/>
    </source>
</evidence>
<feature type="transmembrane region" description="Helical" evidence="14">
    <location>
        <begin position="457"/>
        <end position="483"/>
    </location>
</feature>
<dbReference type="CDD" id="cd19051">
    <property type="entry name" value="LGIC_TM_cation"/>
    <property type="match status" value="1"/>
</dbReference>
<keyword evidence="17" id="KW-1185">Reference proteome</keyword>
<dbReference type="InterPro" id="IPR038050">
    <property type="entry name" value="Neuro_actylchol_rec"/>
</dbReference>
<accession>A0A1S3K4B1</accession>
<protein>
    <submittedName>
        <fullName evidence="18">Neuronal acetylcholine receptor subunit alpha-10-like</fullName>
    </submittedName>
</protein>
<keyword evidence="2" id="KW-1003">Cell membrane</keyword>
<dbReference type="InterPro" id="IPR036719">
    <property type="entry name" value="Neuro-gated_channel_TM_sf"/>
</dbReference>
<dbReference type="InterPro" id="IPR006029">
    <property type="entry name" value="Neurotrans-gated_channel_TM"/>
</dbReference>
<evidence type="ECO:0000256" key="5">
    <source>
        <dbReference type="ARBA" id="ARBA00023018"/>
    </source>
</evidence>
<evidence type="ECO:0000256" key="1">
    <source>
        <dbReference type="ARBA" id="ARBA00022448"/>
    </source>
</evidence>
<dbReference type="SUPFAM" id="SSF90112">
    <property type="entry name" value="Neurotransmitter-gated ion-channel transmembrane pore"/>
    <property type="match status" value="1"/>
</dbReference>
<feature type="transmembrane region" description="Helical" evidence="14">
    <location>
        <begin position="252"/>
        <end position="270"/>
    </location>
</feature>
<dbReference type="PRINTS" id="PR00254">
    <property type="entry name" value="NICOTINICR"/>
</dbReference>
<dbReference type="InterPro" id="IPR036734">
    <property type="entry name" value="Neur_chan_lig-bd_sf"/>
</dbReference>
<keyword evidence="9" id="KW-0675">Receptor</keyword>
<comment type="similarity">
    <text evidence="14">Belongs to the ligand-gated ion channel (TC 1.A.9) family.</text>
</comment>
<organism evidence="17 18">
    <name type="scientific">Lingula anatina</name>
    <name type="common">Brachiopod</name>
    <name type="synonym">Lingula unguis</name>
    <dbReference type="NCBI Taxonomy" id="7574"/>
    <lineage>
        <taxon>Eukaryota</taxon>
        <taxon>Metazoa</taxon>
        <taxon>Spiralia</taxon>
        <taxon>Lophotrochozoa</taxon>
        <taxon>Brachiopoda</taxon>
        <taxon>Linguliformea</taxon>
        <taxon>Lingulata</taxon>
        <taxon>Lingulida</taxon>
        <taxon>Linguloidea</taxon>
        <taxon>Lingulidae</taxon>
        <taxon>Lingula</taxon>
    </lineage>
</organism>
<evidence type="ECO:0000313" key="17">
    <source>
        <dbReference type="Proteomes" id="UP000085678"/>
    </source>
</evidence>
<evidence type="ECO:0000256" key="11">
    <source>
        <dbReference type="ARBA" id="ARBA00023286"/>
    </source>
</evidence>
<dbReference type="FunFam" id="1.20.58.390:FF:000043">
    <property type="entry name" value="AcetylCholine Receptor"/>
    <property type="match status" value="1"/>
</dbReference>
<evidence type="ECO:0000256" key="10">
    <source>
        <dbReference type="ARBA" id="ARBA00023180"/>
    </source>
</evidence>
<evidence type="ECO:0000256" key="3">
    <source>
        <dbReference type="ARBA" id="ARBA00022692"/>
    </source>
</evidence>
<dbReference type="GO" id="GO:0004888">
    <property type="term" value="F:transmembrane signaling receptor activity"/>
    <property type="evidence" value="ECO:0007669"/>
    <property type="project" value="InterPro"/>
</dbReference>
<keyword evidence="8" id="KW-1015">Disulfide bond</keyword>
<evidence type="ECO:0000256" key="7">
    <source>
        <dbReference type="ARBA" id="ARBA00023136"/>
    </source>
</evidence>
<evidence type="ECO:0000256" key="8">
    <source>
        <dbReference type="ARBA" id="ARBA00023157"/>
    </source>
</evidence>
<sequence>MRTHAHGADSYSSLTNLKADLLKNYKPGSRPIWNQSLPTTVLIDIAVNQLIELSAVDQTLFVSIWVRQEWQDHLLKWNASDHDNISSFHIPITSIWRPDTTLYNDVREEERDVTSYPAVVRSDGTVKWNTPIIYRASCRMNVRYFPYDQHDCPLKFGSWNYNGNQLDLFNKSSTGDMRSFVLNGAWELLDVPVRRTVTVYGCCPEPYPDVTFYLVLCRKPLFYVYNLVLPCILILVMTAVSFKLPVESGEKVSFGITVVLALMVFLQIVASETPTQSEVLPLLGVYFGVVLVLLCLSTASCVLVSNYHFSGERGHQVPGWMQTLFFGYLATITCKRKTVREALGGIYRKKRSKQLLTFKKHKSEKEQKVGKFKFTGELHNGVHNNSEGSVLACIDESRESPDIADPSDVQMQLLQDDPDPRLETNRILQKILHKFEAEETHKKEVRKDDSLQTEWQLIAVIIDTLAMYIYFIVTVIATVMFFASAPNCPQGSH</sequence>
<keyword evidence="3 14" id="KW-0812">Transmembrane</keyword>
<dbReference type="NCBIfam" id="TIGR00860">
    <property type="entry name" value="LIC"/>
    <property type="match status" value="1"/>
</dbReference>
<evidence type="ECO:0000256" key="13">
    <source>
        <dbReference type="ARBA" id="ARBA00034099"/>
    </source>
</evidence>
<feature type="domain" description="Neurotransmitter-gated ion-channel ligand-binding" evidence="15">
    <location>
        <begin position="16"/>
        <end position="220"/>
    </location>
</feature>
<keyword evidence="10" id="KW-0325">Glycoprotein</keyword>
<dbReference type="KEGG" id="lak:106178641"/>
<keyword evidence="11" id="KW-1071">Ligand-gated ion channel</keyword>
<dbReference type="Proteomes" id="UP000085678">
    <property type="component" value="Unplaced"/>
</dbReference>
<dbReference type="Gene3D" id="2.70.170.10">
    <property type="entry name" value="Neurotransmitter-gated ion-channel ligand-binding domain"/>
    <property type="match status" value="1"/>
</dbReference>
<keyword evidence="5" id="KW-0770">Synapse</keyword>
<evidence type="ECO:0000259" key="15">
    <source>
        <dbReference type="Pfam" id="PF02931"/>
    </source>
</evidence>
<evidence type="ECO:0000256" key="4">
    <source>
        <dbReference type="ARBA" id="ARBA00022989"/>
    </source>
</evidence>
<dbReference type="SUPFAM" id="SSF63712">
    <property type="entry name" value="Nicotinic receptor ligand binding domain-like"/>
    <property type="match status" value="1"/>
</dbReference>
<dbReference type="InterPro" id="IPR018000">
    <property type="entry name" value="Neurotransmitter_ion_chnl_CS"/>
</dbReference>
<evidence type="ECO:0000259" key="16">
    <source>
        <dbReference type="Pfam" id="PF02932"/>
    </source>
</evidence>
<feature type="transmembrane region" description="Helical" evidence="14">
    <location>
        <begin position="222"/>
        <end position="240"/>
    </location>
</feature>
<gene>
    <name evidence="18" type="primary">LOC106178641</name>
</gene>
<dbReference type="GeneID" id="106178641"/>
<dbReference type="Pfam" id="PF02931">
    <property type="entry name" value="Neur_chan_LBD"/>
    <property type="match status" value="1"/>
</dbReference>
<dbReference type="AlphaFoldDB" id="A0A1S3K4B1"/>
<feature type="transmembrane region" description="Helical" evidence="14">
    <location>
        <begin position="282"/>
        <end position="304"/>
    </location>
</feature>
<dbReference type="GO" id="GO:0045211">
    <property type="term" value="C:postsynaptic membrane"/>
    <property type="evidence" value="ECO:0007669"/>
    <property type="project" value="InterPro"/>
</dbReference>
<evidence type="ECO:0000313" key="18">
    <source>
        <dbReference type="RefSeq" id="XP_013417362.1"/>
    </source>
</evidence>
<dbReference type="Gene3D" id="1.20.58.390">
    <property type="entry name" value="Neurotransmitter-gated ion-channel transmembrane domain"/>
    <property type="match status" value="2"/>
</dbReference>
<dbReference type="InterPro" id="IPR006201">
    <property type="entry name" value="Neur_channel"/>
</dbReference>
<dbReference type="CDD" id="cd18997">
    <property type="entry name" value="LGIC_ECD_nAChR"/>
    <property type="match status" value="1"/>
</dbReference>
<comment type="subcellular location">
    <subcellularLocation>
        <location evidence="13">Synaptic cell membrane</location>
        <topology evidence="13">Multi-pass membrane protein</topology>
    </subcellularLocation>
</comment>
<dbReference type="GO" id="GO:0022848">
    <property type="term" value="F:acetylcholine-gated monoatomic cation-selective channel activity"/>
    <property type="evidence" value="ECO:0007669"/>
    <property type="project" value="InterPro"/>
</dbReference>
<dbReference type="Pfam" id="PF02932">
    <property type="entry name" value="Neur_chan_memb"/>
    <property type="match status" value="1"/>
</dbReference>
<dbReference type="STRING" id="7574.A0A1S3K4B1"/>
<reference evidence="18" key="1">
    <citation type="submission" date="2025-08" db="UniProtKB">
        <authorList>
            <consortium name="RefSeq"/>
        </authorList>
    </citation>
    <scope>IDENTIFICATION</scope>
    <source>
        <tissue evidence="18">Gonads</tissue>
    </source>
</reference>
<evidence type="ECO:0000256" key="9">
    <source>
        <dbReference type="ARBA" id="ARBA00023170"/>
    </source>
</evidence>
<dbReference type="InParanoid" id="A0A1S3K4B1"/>
<dbReference type="RefSeq" id="XP_013417362.1">
    <property type="nucleotide sequence ID" value="XM_013561908.2"/>
</dbReference>
<dbReference type="PRINTS" id="PR00252">
    <property type="entry name" value="NRIONCHANNEL"/>
</dbReference>
<name>A0A1S3K4B1_LINAN</name>
<keyword evidence="6 14" id="KW-0406">Ion transport</keyword>
<keyword evidence="7 14" id="KW-0472">Membrane</keyword>
<dbReference type="FunFam" id="2.70.170.10:FF:000030">
    <property type="entry name" value="AcetylCholine Receptor"/>
    <property type="match status" value="1"/>
</dbReference>
<dbReference type="InterPro" id="IPR002394">
    <property type="entry name" value="Nicotinic_acetylcholine_rcpt"/>
</dbReference>
<evidence type="ECO:0000256" key="14">
    <source>
        <dbReference type="RuleBase" id="RU000687"/>
    </source>
</evidence>
<feature type="domain" description="Neurotransmitter-gated ion-channel transmembrane" evidence="16">
    <location>
        <begin position="227"/>
        <end position="482"/>
    </location>
</feature>
<dbReference type="OrthoDB" id="5975154at2759"/>